<feature type="compositionally biased region" description="Gly residues" evidence="1">
    <location>
        <begin position="109"/>
        <end position="118"/>
    </location>
</feature>
<evidence type="ECO:0000313" key="4">
    <source>
        <dbReference type="Proteomes" id="UP000220752"/>
    </source>
</evidence>
<feature type="compositionally biased region" description="Basic and acidic residues" evidence="1">
    <location>
        <begin position="120"/>
        <end position="133"/>
    </location>
</feature>
<sequence>MAIEVGNVFEGRVTGVKPFGAFVALPEGRVGMVHISEVSNEFVQDIAAVLHDGDIVKVQVINIAPDGKIALSIKRLLPPPPRPAREGRGPAGSPRSGGPRPGGPREGGHFGAGRGGAGRPPREGGRGPARDSAPRVWQPKAPVRSDNMSFEDMMSRFKSQSEEKMADLDHETNNRRGGGYAPRGRGGRR</sequence>
<reference evidence="3 4" key="1">
    <citation type="journal article" date="2017" name="Front. Microbiol.">
        <title>New Insights into the Diversity of the Genus Faecalibacterium.</title>
        <authorList>
            <person name="Benevides L."/>
            <person name="Burman S."/>
            <person name="Martin R."/>
            <person name="Robert V."/>
            <person name="Thomas M."/>
            <person name="Miquel S."/>
            <person name="Chain F."/>
            <person name="Sokol H."/>
            <person name="Bermudez-Humaran L.G."/>
            <person name="Morrison M."/>
            <person name="Langella P."/>
            <person name="Azevedo V.A."/>
            <person name="Chatel J.M."/>
            <person name="Soares S."/>
        </authorList>
    </citation>
    <scope>NUCLEOTIDE SEQUENCE [LARGE SCALE GENOMIC DNA]</scope>
    <source>
        <strain evidence="4">CNCM I-4540</strain>
    </source>
</reference>
<dbReference type="SUPFAM" id="SSF50249">
    <property type="entry name" value="Nucleic acid-binding proteins"/>
    <property type="match status" value="1"/>
</dbReference>
<feature type="region of interest" description="Disordered" evidence="1">
    <location>
        <begin position="74"/>
        <end position="189"/>
    </location>
</feature>
<dbReference type="InterPro" id="IPR003029">
    <property type="entry name" value="S1_domain"/>
</dbReference>
<dbReference type="Proteomes" id="UP000220752">
    <property type="component" value="Unassembled WGS sequence"/>
</dbReference>
<dbReference type="InterPro" id="IPR050437">
    <property type="entry name" value="Ribos_protein_bS1-like"/>
</dbReference>
<dbReference type="GO" id="GO:0003735">
    <property type="term" value="F:structural constituent of ribosome"/>
    <property type="evidence" value="ECO:0007669"/>
    <property type="project" value="TreeGrafter"/>
</dbReference>
<dbReference type="Gene3D" id="2.40.50.140">
    <property type="entry name" value="Nucleic acid-binding proteins"/>
    <property type="match status" value="1"/>
</dbReference>
<keyword evidence="4" id="KW-1185">Reference proteome</keyword>
<feature type="domain" description="S1 motif" evidence="2">
    <location>
        <begin position="6"/>
        <end position="74"/>
    </location>
</feature>
<accession>A0A2A6Z857</accession>
<dbReference type="AlphaFoldDB" id="A0A2A6Z857"/>
<dbReference type="GO" id="GO:0006412">
    <property type="term" value="P:translation"/>
    <property type="evidence" value="ECO:0007669"/>
    <property type="project" value="TreeGrafter"/>
</dbReference>
<protein>
    <submittedName>
        <fullName evidence="3">RNA-binding protein S1</fullName>
    </submittedName>
</protein>
<evidence type="ECO:0000256" key="1">
    <source>
        <dbReference type="SAM" id="MobiDB-lite"/>
    </source>
</evidence>
<evidence type="ECO:0000259" key="2">
    <source>
        <dbReference type="PROSITE" id="PS50126"/>
    </source>
</evidence>
<dbReference type="PROSITE" id="PS50126">
    <property type="entry name" value="S1"/>
    <property type="match status" value="1"/>
</dbReference>
<dbReference type="InterPro" id="IPR012340">
    <property type="entry name" value="NA-bd_OB-fold"/>
</dbReference>
<dbReference type="SMART" id="SM00316">
    <property type="entry name" value="S1"/>
    <property type="match status" value="1"/>
</dbReference>
<dbReference type="Pfam" id="PF00575">
    <property type="entry name" value="S1"/>
    <property type="match status" value="1"/>
</dbReference>
<gene>
    <name evidence="3" type="ORF">CGS46_13540</name>
</gene>
<name>A0A2A6Z857_9FIRM</name>
<feature type="compositionally biased region" description="Basic and acidic residues" evidence="1">
    <location>
        <begin position="153"/>
        <end position="174"/>
    </location>
</feature>
<organism evidence="3 4">
    <name type="scientific">Faecalibacterium langellae</name>
    <dbReference type="NCBI Taxonomy" id="3435293"/>
    <lineage>
        <taxon>Bacteria</taxon>
        <taxon>Bacillati</taxon>
        <taxon>Bacillota</taxon>
        <taxon>Clostridia</taxon>
        <taxon>Eubacteriales</taxon>
        <taxon>Oscillospiraceae</taxon>
        <taxon>Faecalibacterium</taxon>
    </lineage>
</organism>
<dbReference type="PANTHER" id="PTHR10724">
    <property type="entry name" value="30S RIBOSOMAL PROTEIN S1"/>
    <property type="match status" value="1"/>
</dbReference>
<evidence type="ECO:0000313" key="3">
    <source>
        <dbReference type="EMBL" id="PDX57537.1"/>
    </source>
</evidence>
<proteinExistence type="predicted"/>
<dbReference type="EMBL" id="NMTQ01000037">
    <property type="protein sequence ID" value="PDX57537.1"/>
    <property type="molecule type" value="Genomic_DNA"/>
</dbReference>
<comment type="caution">
    <text evidence="3">The sequence shown here is derived from an EMBL/GenBank/DDBJ whole genome shotgun (WGS) entry which is preliminary data.</text>
</comment>
<dbReference type="GO" id="GO:0003729">
    <property type="term" value="F:mRNA binding"/>
    <property type="evidence" value="ECO:0007669"/>
    <property type="project" value="TreeGrafter"/>
</dbReference>